<dbReference type="Proteomes" id="UP001160483">
    <property type="component" value="Unassembled WGS sequence"/>
</dbReference>
<feature type="region of interest" description="Disordered" evidence="1">
    <location>
        <begin position="57"/>
        <end position="114"/>
    </location>
</feature>
<reference evidence="3" key="1">
    <citation type="submission" date="2021-11" db="EMBL/GenBank/DDBJ databases">
        <authorList>
            <person name="Islam A."/>
            <person name="Islam S."/>
            <person name="Flora M.S."/>
            <person name="Rahman M."/>
            <person name="Ziaur R.M."/>
            <person name="Epstein J.H."/>
            <person name="Hassan M."/>
            <person name="Klassen M."/>
            <person name="Woodard K."/>
            <person name="Webb A."/>
            <person name="Webby R.J."/>
            <person name="El Zowalaty M.E."/>
        </authorList>
    </citation>
    <scope>NUCLEOTIDE SEQUENCE</scope>
    <source>
        <strain evidence="3">Pbs3</strain>
    </source>
</reference>
<proteinExistence type="predicted"/>
<feature type="compositionally biased region" description="Low complexity" evidence="1">
    <location>
        <begin position="92"/>
        <end position="109"/>
    </location>
</feature>
<feature type="chain" id="PRO_5043930737" evidence="2">
    <location>
        <begin position="20"/>
        <end position="156"/>
    </location>
</feature>
<evidence type="ECO:0000256" key="2">
    <source>
        <dbReference type="SAM" id="SignalP"/>
    </source>
</evidence>
<evidence type="ECO:0000313" key="3">
    <source>
        <dbReference type="EMBL" id="CAH0479137.1"/>
    </source>
</evidence>
<gene>
    <name evidence="3" type="ORF">PBS003_LOCUS5798</name>
</gene>
<name>A0AAU9KY10_9STRA</name>
<organism evidence="3 4">
    <name type="scientific">Peronospora belbahrii</name>
    <dbReference type="NCBI Taxonomy" id="622444"/>
    <lineage>
        <taxon>Eukaryota</taxon>
        <taxon>Sar</taxon>
        <taxon>Stramenopiles</taxon>
        <taxon>Oomycota</taxon>
        <taxon>Peronosporomycetes</taxon>
        <taxon>Peronosporales</taxon>
        <taxon>Peronosporaceae</taxon>
        <taxon>Peronospora</taxon>
    </lineage>
</organism>
<comment type="caution">
    <text evidence="3">The sequence shown here is derived from an EMBL/GenBank/DDBJ whole genome shotgun (WGS) entry which is preliminary data.</text>
</comment>
<feature type="compositionally biased region" description="Basic and acidic residues" evidence="1">
    <location>
        <begin position="77"/>
        <end position="87"/>
    </location>
</feature>
<evidence type="ECO:0000313" key="4">
    <source>
        <dbReference type="Proteomes" id="UP001160483"/>
    </source>
</evidence>
<protein>
    <submittedName>
        <fullName evidence="3">Uncharacterized protein</fullName>
    </submittedName>
</protein>
<accession>A0AAU9KY10</accession>
<evidence type="ECO:0000256" key="1">
    <source>
        <dbReference type="SAM" id="MobiDB-lite"/>
    </source>
</evidence>
<feature type="region of interest" description="Disordered" evidence="1">
    <location>
        <begin position="128"/>
        <end position="156"/>
    </location>
</feature>
<dbReference type="AlphaFoldDB" id="A0AAU9KY10"/>
<feature type="signal peptide" evidence="2">
    <location>
        <begin position="1"/>
        <end position="19"/>
    </location>
</feature>
<sequence length="156" mass="17150">MAMMLTMLFSMLFFSFSPSLEFGCGLTVLIISMYIYHHPLANADTIPSTKGVTESCDSASDSCSTELGRPTKHNEKKRVTFDLRQNDDFDDSATSSITITSSGSLSSKTPKIPMRGLQLKKTQYSILPGESENLPSTRANVKTMDLSLHTSNETHT</sequence>
<dbReference type="EMBL" id="CAKKTJ010000295">
    <property type="protein sequence ID" value="CAH0479137.1"/>
    <property type="molecule type" value="Genomic_DNA"/>
</dbReference>
<keyword evidence="2" id="KW-0732">Signal</keyword>